<evidence type="ECO:0000313" key="3">
    <source>
        <dbReference type="Proteomes" id="UP000324222"/>
    </source>
</evidence>
<gene>
    <name evidence="2" type="ORF">E2C01_070841</name>
</gene>
<dbReference type="EMBL" id="VSRR010043333">
    <property type="protein sequence ID" value="MPC76431.1"/>
    <property type="molecule type" value="Genomic_DNA"/>
</dbReference>
<dbReference type="Proteomes" id="UP000324222">
    <property type="component" value="Unassembled WGS sequence"/>
</dbReference>
<proteinExistence type="predicted"/>
<keyword evidence="3" id="KW-1185">Reference proteome</keyword>
<accession>A0A5B7HTT5</accession>
<protein>
    <submittedName>
        <fullName evidence="2">Uncharacterized protein</fullName>
    </submittedName>
</protein>
<evidence type="ECO:0000313" key="2">
    <source>
        <dbReference type="EMBL" id="MPC76431.1"/>
    </source>
</evidence>
<dbReference type="AlphaFoldDB" id="A0A5B7HTT5"/>
<reference evidence="2 3" key="1">
    <citation type="submission" date="2019-05" db="EMBL/GenBank/DDBJ databases">
        <title>Another draft genome of Portunus trituberculatus and its Hox gene families provides insights of decapod evolution.</title>
        <authorList>
            <person name="Jeong J.-H."/>
            <person name="Song I."/>
            <person name="Kim S."/>
            <person name="Choi T."/>
            <person name="Kim D."/>
            <person name="Ryu S."/>
            <person name="Kim W."/>
        </authorList>
    </citation>
    <scope>NUCLEOTIDE SEQUENCE [LARGE SCALE GENOMIC DNA]</scope>
    <source>
        <tissue evidence="2">Muscle</tissue>
    </source>
</reference>
<organism evidence="2 3">
    <name type="scientific">Portunus trituberculatus</name>
    <name type="common">Swimming crab</name>
    <name type="synonym">Neptunus trituberculatus</name>
    <dbReference type="NCBI Taxonomy" id="210409"/>
    <lineage>
        <taxon>Eukaryota</taxon>
        <taxon>Metazoa</taxon>
        <taxon>Ecdysozoa</taxon>
        <taxon>Arthropoda</taxon>
        <taxon>Crustacea</taxon>
        <taxon>Multicrustacea</taxon>
        <taxon>Malacostraca</taxon>
        <taxon>Eumalacostraca</taxon>
        <taxon>Eucarida</taxon>
        <taxon>Decapoda</taxon>
        <taxon>Pleocyemata</taxon>
        <taxon>Brachyura</taxon>
        <taxon>Eubrachyura</taxon>
        <taxon>Portunoidea</taxon>
        <taxon>Portunidae</taxon>
        <taxon>Portuninae</taxon>
        <taxon>Portunus</taxon>
    </lineage>
</organism>
<feature type="compositionally biased region" description="Low complexity" evidence="1">
    <location>
        <begin position="10"/>
        <end position="21"/>
    </location>
</feature>
<name>A0A5B7HTT5_PORTR</name>
<comment type="caution">
    <text evidence="2">The sequence shown here is derived from an EMBL/GenBank/DDBJ whole genome shotgun (WGS) entry which is preliminary data.</text>
</comment>
<feature type="region of interest" description="Disordered" evidence="1">
    <location>
        <begin position="1"/>
        <end position="34"/>
    </location>
</feature>
<evidence type="ECO:0000256" key="1">
    <source>
        <dbReference type="SAM" id="MobiDB-lite"/>
    </source>
</evidence>
<feature type="region of interest" description="Disordered" evidence="1">
    <location>
        <begin position="97"/>
        <end position="119"/>
    </location>
</feature>
<sequence length="119" mass="12763">MINAPLPVYSSATSSRRMGSSLGHPSPDTPGLAGEALKLGRRWSGSKSLAGSVRPPRQAFQDLCSGYLYSRAGRFLSHLLSMGRLGGVQRKSRVVGLPGASGNAERWREEGGGQWQECY</sequence>